<evidence type="ECO:0000256" key="4">
    <source>
        <dbReference type="ARBA" id="ARBA00023128"/>
    </source>
</evidence>
<dbReference type="EMBL" id="CADEPI010000376">
    <property type="protein sequence ID" value="CAB3384864.1"/>
    <property type="molecule type" value="Genomic_DNA"/>
</dbReference>
<protein>
    <recommendedName>
        <fullName evidence="8">Inactive hydroxysteroid dehydrogenase-like protein 1</fullName>
    </recommendedName>
</protein>
<evidence type="ECO:0000256" key="3">
    <source>
        <dbReference type="ARBA" id="ARBA00023002"/>
    </source>
</evidence>
<gene>
    <name evidence="6" type="ORF">CLODIP_2_CD10810</name>
</gene>
<dbReference type="PRINTS" id="PR00081">
    <property type="entry name" value="GDHRDH"/>
</dbReference>
<dbReference type="PROSITE" id="PS00061">
    <property type="entry name" value="ADH_SHORT"/>
    <property type="match status" value="1"/>
</dbReference>
<evidence type="ECO:0000313" key="7">
    <source>
        <dbReference type="Proteomes" id="UP000494165"/>
    </source>
</evidence>
<dbReference type="Gene3D" id="3.40.50.720">
    <property type="entry name" value="NAD(P)-binding Rossmann-like Domain"/>
    <property type="match status" value="1"/>
</dbReference>
<dbReference type="PIRSF" id="PIRSF000126">
    <property type="entry name" value="11-beta-HSD1"/>
    <property type="match status" value="1"/>
</dbReference>
<evidence type="ECO:0008006" key="8">
    <source>
        <dbReference type="Google" id="ProtNLM"/>
    </source>
</evidence>
<dbReference type="PRINTS" id="PR00080">
    <property type="entry name" value="SDRFAMILY"/>
</dbReference>
<keyword evidence="3" id="KW-0560">Oxidoreductase</keyword>
<dbReference type="SUPFAM" id="SSF51735">
    <property type="entry name" value="NAD(P)-binding Rossmann-fold domains"/>
    <property type="match status" value="1"/>
</dbReference>
<dbReference type="Pfam" id="PF00106">
    <property type="entry name" value="adh_short"/>
    <property type="match status" value="1"/>
</dbReference>
<dbReference type="CDD" id="cd05356">
    <property type="entry name" value="17beta-HSD1_like_SDR_c"/>
    <property type="match status" value="1"/>
</dbReference>
<evidence type="ECO:0000256" key="5">
    <source>
        <dbReference type="ARBA" id="ARBA00038261"/>
    </source>
</evidence>
<proteinExistence type="inferred from homology"/>
<keyword evidence="4" id="KW-0496">Mitochondrion</keyword>
<comment type="similarity">
    <text evidence="5">Belongs to the short-chain dehydrogenases/reductases (SDR) family. 17-beta-HSD 3 subfamily.</text>
</comment>
<dbReference type="InterPro" id="IPR036291">
    <property type="entry name" value="NAD(P)-bd_dom_sf"/>
</dbReference>
<comment type="subcellular location">
    <subcellularLocation>
        <location evidence="1">Mitochondrion</location>
    </subcellularLocation>
</comment>
<dbReference type="InterPro" id="IPR020904">
    <property type="entry name" value="Sc_DH/Rdtase_CS"/>
</dbReference>
<evidence type="ECO:0000256" key="2">
    <source>
        <dbReference type="ARBA" id="ARBA00022857"/>
    </source>
</evidence>
<reference evidence="6 7" key="1">
    <citation type="submission" date="2020-04" db="EMBL/GenBank/DDBJ databases">
        <authorList>
            <person name="Alioto T."/>
            <person name="Alioto T."/>
            <person name="Gomez Garrido J."/>
        </authorList>
    </citation>
    <scope>NUCLEOTIDE SEQUENCE [LARGE SCALE GENOMIC DNA]</scope>
</reference>
<dbReference type="FunFam" id="3.40.50.720:FF:000137">
    <property type="entry name" value="Hydroxysteroid (17-beta) dehydrogenase 3"/>
    <property type="match status" value="1"/>
</dbReference>
<dbReference type="PANTHER" id="PTHR44889">
    <property type="entry name" value="INACTIVE HYDROXYSTEROID DEHYDROGENASE-LIKE PROTEIN 1"/>
    <property type="match status" value="1"/>
</dbReference>
<organism evidence="6 7">
    <name type="scientific">Cloeon dipterum</name>
    <dbReference type="NCBI Taxonomy" id="197152"/>
    <lineage>
        <taxon>Eukaryota</taxon>
        <taxon>Metazoa</taxon>
        <taxon>Ecdysozoa</taxon>
        <taxon>Arthropoda</taxon>
        <taxon>Hexapoda</taxon>
        <taxon>Insecta</taxon>
        <taxon>Pterygota</taxon>
        <taxon>Palaeoptera</taxon>
        <taxon>Ephemeroptera</taxon>
        <taxon>Pisciforma</taxon>
        <taxon>Baetidae</taxon>
        <taxon>Cloeon</taxon>
    </lineage>
</organism>
<keyword evidence="7" id="KW-1185">Reference proteome</keyword>
<name>A0A8S1DVY1_9INSE</name>
<accession>A0A8S1DVY1</accession>
<dbReference type="GO" id="GO:0005739">
    <property type="term" value="C:mitochondrion"/>
    <property type="evidence" value="ECO:0007669"/>
    <property type="project" value="UniProtKB-SubCell"/>
</dbReference>
<comment type="caution">
    <text evidence="6">The sequence shown here is derived from an EMBL/GenBank/DDBJ whole genome shotgun (WGS) entry which is preliminary data.</text>
</comment>
<sequence length="325" mass="35627">MLLSAALLTLATVGLLVVATFVLGLLATLATGLRVFFFEPAMCKKSIDLKEKFGTWAVVTGSTDGIGRAYAQELAKRGLNLVLVSRNLEKLTAVAAQLGTKYNVLVRIIVADFSKGESIYESIEQQLADISIGILVNNVGSQYSYPMYVGEVPADQIWSIINVNIGATVMMTRIVLRGMKLRGKGAIVNVSSGSECQPLPFMTIYAASKVFVKSFSAALRNEYQNSGITVQHLSPLFINTKMNAFSHRLQEDSVVVPSAYTYAKSAVSTLGKVESTTGYWAHGIQYWFTELPPVWMRTIIGGMINKGFRTDYFKGIQNNNNLQKH</sequence>
<evidence type="ECO:0000313" key="6">
    <source>
        <dbReference type="EMBL" id="CAB3384864.1"/>
    </source>
</evidence>
<dbReference type="Proteomes" id="UP000494165">
    <property type="component" value="Unassembled WGS sequence"/>
</dbReference>
<dbReference type="GO" id="GO:0016491">
    <property type="term" value="F:oxidoreductase activity"/>
    <property type="evidence" value="ECO:0007669"/>
    <property type="project" value="UniProtKB-KW"/>
</dbReference>
<dbReference type="InterPro" id="IPR052149">
    <property type="entry name" value="17-beta-HSD3-like"/>
</dbReference>
<dbReference type="OrthoDB" id="5545019at2759"/>
<evidence type="ECO:0000256" key="1">
    <source>
        <dbReference type="ARBA" id="ARBA00004173"/>
    </source>
</evidence>
<dbReference type="InterPro" id="IPR002347">
    <property type="entry name" value="SDR_fam"/>
</dbReference>
<dbReference type="PANTHER" id="PTHR44889:SF1">
    <property type="entry name" value="INACTIVE HYDROXYSTEROID DEHYDROGENASE-LIKE PROTEIN 1"/>
    <property type="match status" value="1"/>
</dbReference>
<dbReference type="AlphaFoldDB" id="A0A8S1DVY1"/>
<keyword evidence="2" id="KW-0521">NADP</keyword>